<keyword evidence="7" id="KW-0378">Hydrolase</keyword>
<evidence type="ECO:0000256" key="6">
    <source>
        <dbReference type="ARBA" id="ARBA00022759"/>
    </source>
</evidence>
<dbReference type="EMBL" id="VZSF01003784">
    <property type="protein sequence ID" value="NWY53887.1"/>
    <property type="molecule type" value="Genomic_DNA"/>
</dbReference>
<feature type="non-terminal residue" evidence="10">
    <location>
        <position position="99"/>
    </location>
</feature>
<dbReference type="Gene3D" id="3.30.70.270">
    <property type="match status" value="1"/>
</dbReference>
<dbReference type="InterPro" id="IPR043502">
    <property type="entry name" value="DNA/RNA_pol_sf"/>
</dbReference>
<comment type="similarity">
    <text evidence="1">Belongs to the beta type-B retroviral polymerase family. HERV class-II K(HML-2) pol subfamily.</text>
</comment>
<protein>
    <recommendedName>
        <fullName evidence="2">ribonuclease H</fullName>
        <ecNumber evidence="2">3.1.26.4</ecNumber>
    </recommendedName>
</protein>
<dbReference type="OrthoDB" id="6773263at2759"/>
<dbReference type="PROSITE" id="PS50878">
    <property type="entry name" value="RT_POL"/>
    <property type="match status" value="1"/>
</dbReference>
<comment type="caution">
    <text evidence="10">The sequence shown here is derived from an EMBL/GenBank/DDBJ whole genome shotgun (WGS) entry which is preliminary data.</text>
</comment>
<dbReference type="PANTHER" id="PTHR41694:SF3">
    <property type="entry name" value="RNA-DIRECTED DNA POLYMERASE-RELATED"/>
    <property type="match status" value="1"/>
</dbReference>
<name>A0A7K7F9C7_CHIMN</name>
<evidence type="ECO:0000256" key="1">
    <source>
        <dbReference type="ARBA" id="ARBA00010879"/>
    </source>
</evidence>
<organism evidence="10 11">
    <name type="scientific">Chionis minor</name>
    <name type="common">Black-faced sheathbill</name>
    <dbReference type="NCBI Taxonomy" id="227182"/>
    <lineage>
        <taxon>Eukaryota</taxon>
        <taxon>Metazoa</taxon>
        <taxon>Chordata</taxon>
        <taxon>Craniata</taxon>
        <taxon>Vertebrata</taxon>
        <taxon>Euteleostomi</taxon>
        <taxon>Archelosauria</taxon>
        <taxon>Archosauria</taxon>
        <taxon>Dinosauria</taxon>
        <taxon>Saurischia</taxon>
        <taxon>Theropoda</taxon>
        <taxon>Coelurosauria</taxon>
        <taxon>Aves</taxon>
        <taxon>Neognathae</taxon>
        <taxon>Neoaves</taxon>
        <taxon>Charadriiformes</taxon>
        <taxon>Chionididae</taxon>
        <taxon>Chionis</taxon>
    </lineage>
</organism>
<dbReference type="GO" id="GO:0003964">
    <property type="term" value="F:RNA-directed DNA polymerase activity"/>
    <property type="evidence" value="ECO:0007669"/>
    <property type="project" value="UniProtKB-KW"/>
</dbReference>
<feature type="non-terminal residue" evidence="10">
    <location>
        <position position="1"/>
    </location>
</feature>
<dbReference type="Pfam" id="PF00078">
    <property type="entry name" value="RVT_1"/>
    <property type="match status" value="1"/>
</dbReference>
<evidence type="ECO:0000256" key="5">
    <source>
        <dbReference type="ARBA" id="ARBA00022722"/>
    </source>
</evidence>
<dbReference type="GO" id="GO:0035613">
    <property type="term" value="F:RNA stem-loop binding"/>
    <property type="evidence" value="ECO:0007669"/>
    <property type="project" value="TreeGrafter"/>
</dbReference>
<feature type="domain" description="Reverse transcriptase" evidence="9">
    <location>
        <begin position="1"/>
        <end position="99"/>
    </location>
</feature>
<keyword evidence="8" id="KW-0695">RNA-directed DNA polymerase</keyword>
<evidence type="ECO:0000256" key="7">
    <source>
        <dbReference type="ARBA" id="ARBA00022801"/>
    </source>
</evidence>
<evidence type="ECO:0000259" key="9">
    <source>
        <dbReference type="PROSITE" id="PS50878"/>
    </source>
</evidence>
<dbReference type="PANTHER" id="PTHR41694">
    <property type="entry name" value="ENDOGENOUS RETROVIRUS GROUP K MEMBER POL PROTEIN"/>
    <property type="match status" value="1"/>
</dbReference>
<gene>
    <name evidence="10" type="primary">Ervk25_1</name>
    <name evidence="10" type="ORF">CHIMIN_R15816</name>
</gene>
<dbReference type="InterPro" id="IPR043128">
    <property type="entry name" value="Rev_trsase/Diguanyl_cyclase"/>
</dbReference>
<keyword evidence="6" id="KW-0255">Endonuclease</keyword>
<evidence type="ECO:0000256" key="2">
    <source>
        <dbReference type="ARBA" id="ARBA00012180"/>
    </source>
</evidence>
<keyword evidence="11" id="KW-1185">Reference proteome</keyword>
<keyword evidence="3" id="KW-0808">Transferase</keyword>
<dbReference type="SUPFAM" id="SSF56672">
    <property type="entry name" value="DNA/RNA polymerases"/>
    <property type="match status" value="1"/>
</dbReference>
<evidence type="ECO:0000256" key="3">
    <source>
        <dbReference type="ARBA" id="ARBA00022679"/>
    </source>
</evidence>
<sequence length="99" mass="11561">ELPIMDFFFFTIPLYPEDCRHFAFSVPRINNMEPMKRYQWTVLPQGMMNSPTVCQLVVAAALQPPREAFTHSLIYHYMDDILICAKSPTYLHETVAHLL</sequence>
<evidence type="ECO:0000313" key="10">
    <source>
        <dbReference type="EMBL" id="NWY53887.1"/>
    </source>
</evidence>
<dbReference type="AlphaFoldDB" id="A0A7K7F9C7"/>
<evidence type="ECO:0000313" key="11">
    <source>
        <dbReference type="Proteomes" id="UP000557271"/>
    </source>
</evidence>
<accession>A0A7K7F9C7</accession>
<keyword evidence="5" id="KW-0540">Nuclease</keyword>
<proteinExistence type="inferred from homology"/>
<dbReference type="Proteomes" id="UP000557271">
    <property type="component" value="Unassembled WGS sequence"/>
</dbReference>
<evidence type="ECO:0000256" key="8">
    <source>
        <dbReference type="ARBA" id="ARBA00022918"/>
    </source>
</evidence>
<dbReference type="InterPro" id="IPR000477">
    <property type="entry name" value="RT_dom"/>
</dbReference>
<reference evidence="10 11" key="1">
    <citation type="submission" date="2019-09" db="EMBL/GenBank/DDBJ databases">
        <title>Bird 10,000 Genomes (B10K) Project - Family phase.</title>
        <authorList>
            <person name="Zhang G."/>
        </authorList>
    </citation>
    <scope>NUCLEOTIDE SEQUENCE [LARGE SCALE GENOMIC DNA]</scope>
    <source>
        <strain evidence="10">B10K-UC-030-51</strain>
    </source>
</reference>
<keyword evidence="4" id="KW-0548">Nucleotidyltransferase</keyword>
<dbReference type="EC" id="3.1.26.4" evidence="2"/>
<dbReference type="GO" id="GO:0004523">
    <property type="term" value="F:RNA-DNA hybrid ribonuclease activity"/>
    <property type="evidence" value="ECO:0007669"/>
    <property type="project" value="UniProtKB-EC"/>
</dbReference>
<evidence type="ECO:0000256" key="4">
    <source>
        <dbReference type="ARBA" id="ARBA00022695"/>
    </source>
</evidence>